<comment type="caution">
    <text evidence="1">The sequence shown here is derived from an EMBL/GenBank/DDBJ whole genome shotgun (WGS) entry which is preliminary data.</text>
</comment>
<dbReference type="EMBL" id="JAVRRA010024643">
    <property type="protein sequence ID" value="KAK5131437.1"/>
    <property type="molecule type" value="Genomic_DNA"/>
</dbReference>
<proteinExistence type="predicted"/>
<protein>
    <submittedName>
        <fullName evidence="1">Uncharacterized protein</fullName>
    </submittedName>
</protein>
<accession>A0ABR0KUG5</accession>
<dbReference type="Proteomes" id="UP001357485">
    <property type="component" value="Unassembled WGS sequence"/>
</dbReference>
<organism evidence="1 2">
    <name type="scientific">Cryomyces antarcticus</name>
    <dbReference type="NCBI Taxonomy" id="329879"/>
    <lineage>
        <taxon>Eukaryota</taxon>
        <taxon>Fungi</taxon>
        <taxon>Dikarya</taxon>
        <taxon>Ascomycota</taxon>
        <taxon>Pezizomycotina</taxon>
        <taxon>Dothideomycetes</taxon>
        <taxon>Dothideomycetes incertae sedis</taxon>
        <taxon>Cryomyces</taxon>
    </lineage>
</organism>
<name>A0ABR0KUG5_9PEZI</name>
<keyword evidence="2" id="KW-1185">Reference proteome</keyword>
<feature type="non-terminal residue" evidence="1">
    <location>
        <position position="76"/>
    </location>
</feature>
<gene>
    <name evidence="1" type="ORF">LTR16_000766</name>
</gene>
<evidence type="ECO:0000313" key="1">
    <source>
        <dbReference type="EMBL" id="KAK5131437.1"/>
    </source>
</evidence>
<sequence>MSEHSMLELSVLEPSTCTVDEQSTQPLVSNPASEVVPLLADTFLRDTPPAVLYLSRTLDPHPKKSREIGKQIIKVD</sequence>
<reference evidence="1 2" key="1">
    <citation type="submission" date="2023-08" db="EMBL/GenBank/DDBJ databases">
        <title>Black Yeasts Isolated from many extreme environments.</title>
        <authorList>
            <person name="Coleine C."/>
            <person name="Stajich J.E."/>
            <person name="Selbmann L."/>
        </authorList>
    </citation>
    <scope>NUCLEOTIDE SEQUENCE [LARGE SCALE GENOMIC DNA]</scope>
    <source>
        <strain evidence="1 2">CCFEE 536</strain>
    </source>
</reference>
<evidence type="ECO:0000313" key="2">
    <source>
        <dbReference type="Proteomes" id="UP001357485"/>
    </source>
</evidence>